<feature type="domain" description="RNase H type-1" evidence="1">
    <location>
        <begin position="84"/>
        <end position="151"/>
    </location>
</feature>
<dbReference type="Gene3D" id="3.30.420.10">
    <property type="entry name" value="Ribonuclease H-like superfamily/Ribonuclease H"/>
    <property type="match status" value="1"/>
</dbReference>
<sequence>MAFCRTSEIVNWILHPSPTNFSSSSGDDSLSQFAAYLCFSLWNTRNHVYHSGSSVRSQDVLSNCSKLVNNFCACQLRISKGNLENLAYVAIVVFNKDGKFIDALTAKVSSFSALHAECMALCHAFAMCLKLNCKDANFFSDYLQLVNAIRNFTIPLRTVLGLSRHSRVLGLSQHDVSLSLSQHSVVLRLSWHNVVFGLSQYGTILDLSWHGATFGQSRHGVVLGLSDTMPS</sequence>
<name>A0A7J6E4R3_CANSA</name>
<dbReference type="Pfam" id="PF13456">
    <property type="entry name" value="RVT_3"/>
    <property type="match status" value="1"/>
</dbReference>
<evidence type="ECO:0000313" key="3">
    <source>
        <dbReference type="Proteomes" id="UP000525078"/>
    </source>
</evidence>
<dbReference type="GO" id="GO:0004523">
    <property type="term" value="F:RNA-DNA hybrid ribonuclease activity"/>
    <property type="evidence" value="ECO:0007669"/>
    <property type="project" value="InterPro"/>
</dbReference>
<dbReference type="AlphaFoldDB" id="A0A7J6E4R3"/>
<protein>
    <recommendedName>
        <fullName evidence="1">RNase H type-1 domain-containing protein</fullName>
    </recommendedName>
</protein>
<dbReference type="GO" id="GO:0003676">
    <property type="term" value="F:nucleic acid binding"/>
    <property type="evidence" value="ECO:0007669"/>
    <property type="project" value="InterPro"/>
</dbReference>
<evidence type="ECO:0000313" key="2">
    <source>
        <dbReference type="EMBL" id="KAF4353331.1"/>
    </source>
</evidence>
<organism evidence="2 3">
    <name type="scientific">Cannabis sativa</name>
    <name type="common">Hemp</name>
    <name type="synonym">Marijuana</name>
    <dbReference type="NCBI Taxonomy" id="3483"/>
    <lineage>
        <taxon>Eukaryota</taxon>
        <taxon>Viridiplantae</taxon>
        <taxon>Streptophyta</taxon>
        <taxon>Embryophyta</taxon>
        <taxon>Tracheophyta</taxon>
        <taxon>Spermatophyta</taxon>
        <taxon>Magnoliopsida</taxon>
        <taxon>eudicotyledons</taxon>
        <taxon>Gunneridae</taxon>
        <taxon>Pentapetalae</taxon>
        <taxon>rosids</taxon>
        <taxon>fabids</taxon>
        <taxon>Rosales</taxon>
        <taxon>Cannabaceae</taxon>
        <taxon>Cannabis</taxon>
    </lineage>
</organism>
<dbReference type="InterPro" id="IPR002156">
    <property type="entry name" value="RNaseH_domain"/>
</dbReference>
<comment type="caution">
    <text evidence="2">The sequence shown here is derived from an EMBL/GenBank/DDBJ whole genome shotgun (WGS) entry which is preliminary data.</text>
</comment>
<proteinExistence type="predicted"/>
<reference evidence="2 3" key="1">
    <citation type="journal article" date="2020" name="bioRxiv">
        <title>Sequence and annotation of 42 cannabis genomes reveals extensive copy number variation in cannabinoid synthesis and pathogen resistance genes.</title>
        <authorList>
            <person name="Mckernan K.J."/>
            <person name="Helbert Y."/>
            <person name="Kane L.T."/>
            <person name="Ebling H."/>
            <person name="Zhang L."/>
            <person name="Liu B."/>
            <person name="Eaton Z."/>
            <person name="Mclaughlin S."/>
            <person name="Kingan S."/>
            <person name="Baybayan P."/>
            <person name="Concepcion G."/>
            <person name="Jordan M."/>
            <person name="Riva A."/>
            <person name="Barbazuk W."/>
            <person name="Harkins T."/>
        </authorList>
    </citation>
    <scope>NUCLEOTIDE SEQUENCE [LARGE SCALE GENOMIC DNA]</scope>
    <source>
        <strain evidence="3">cv. Jamaican Lion 4</strain>
        <tissue evidence="2">Leaf</tissue>
    </source>
</reference>
<dbReference type="Proteomes" id="UP000525078">
    <property type="component" value="Unassembled WGS sequence"/>
</dbReference>
<accession>A0A7J6E4R3</accession>
<dbReference type="EMBL" id="JAATIP010000297">
    <property type="protein sequence ID" value="KAF4353331.1"/>
    <property type="molecule type" value="Genomic_DNA"/>
</dbReference>
<gene>
    <name evidence="2" type="ORF">F8388_015742</name>
</gene>
<evidence type="ECO:0000259" key="1">
    <source>
        <dbReference type="Pfam" id="PF13456"/>
    </source>
</evidence>
<dbReference type="InterPro" id="IPR036397">
    <property type="entry name" value="RNaseH_sf"/>
</dbReference>